<dbReference type="FunCoup" id="A0A218Z790">
    <property type="interactions" value="53"/>
</dbReference>
<reference evidence="2 3" key="1">
    <citation type="submission" date="2017-04" db="EMBL/GenBank/DDBJ databases">
        <title>Draft genome sequence of Marssonina coronaria NL1: causal agent of apple blotch.</title>
        <authorList>
            <person name="Cheng Q."/>
        </authorList>
    </citation>
    <scope>NUCLEOTIDE SEQUENCE [LARGE SCALE GENOMIC DNA]</scope>
    <source>
        <strain evidence="2 3">NL1</strain>
    </source>
</reference>
<organism evidence="2 3">
    <name type="scientific">Diplocarpon coronariae</name>
    <dbReference type="NCBI Taxonomy" id="2795749"/>
    <lineage>
        <taxon>Eukaryota</taxon>
        <taxon>Fungi</taxon>
        <taxon>Dikarya</taxon>
        <taxon>Ascomycota</taxon>
        <taxon>Pezizomycotina</taxon>
        <taxon>Leotiomycetes</taxon>
        <taxon>Helotiales</taxon>
        <taxon>Drepanopezizaceae</taxon>
        <taxon>Diplocarpon</taxon>
    </lineage>
</organism>
<accession>A0A218Z790</accession>
<dbReference type="PANTHER" id="PTHR13622">
    <property type="entry name" value="THIAMIN PYROPHOSPHOKINASE"/>
    <property type="match status" value="1"/>
</dbReference>
<evidence type="ECO:0000259" key="1">
    <source>
        <dbReference type="PROSITE" id="PS51462"/>
    </source>
</evidence>
<comment type="caution">
    <text evidence="2">The sequence shown here is derived from an EMBL/GenBank/DDBJ whole genome shotgun (WGS) entry which is preliminary data.</text>
</comment>
<dbReference type="OrthoDB" id="10261522at2759"/>
<evidence type="ECO:0000313" key="2">
    <source>
        <dbReference type="EMBL" id="OWP03056.1"/>
    </source>
</evidence>
<dbReference type="InterPro" id="IPR000086">
    <property type="entry name" value="NUDIX_hydrolase_dom"/>
</dbReference>
<dbReference type="GO" id="GO:0044715">
    <property type="term" value="F:8-oxo-dGDP phosphatase activity"/>
    <property type="evidence" value="ECO:0007669"/>
    <property type="project" value="TreeGrafter"/>
</dbReference>
<gene>
    <name evidence="2" type="ORF">B2J93_3682</name>
</gene>
<evidence type="ECO:0000313" key="3">
    <source>
        <dbReference type="Proteomes" id="UP000242519"/>
    </source>
</evidence>
<keyword evidence="3" id="KW-1185">Reference proteome</keyword>
<dbReference type="PROSITE" id="PS51462">
    <property type="entry name" value="NUDIX"/>
    <property type="match status" value="1"/>
</dbReference>
<sequence length="319" mass="36311">MGAIFKSYLDLVNDCDSFPYDEPFLSGRDHWSTLYRFYLPEDSRPHGLMLPEIVEKMPWTKDFRVDHKARAVYLDPEDKDHLSDACTNAFSHLIQRSIDQDNFKVIHKMHSEPYPIVGYKVPVSFERYAGNLFGFISRGAHLTVYTKTLEGMKIWVPRRSAHLFTYPNCLDTTVAGGVAAGEGPFECIVREADEEASLAEDLVREQTKACGCISYVGLTDPRGNGEQGLLSSDLIYVYDLELPQGVICEQNDEEVKDFSLMSVKEVQESLRNGEFKTNSALVMIDFFIRHGIIRSEEEKNYAEIVARLHRKLPLPSTPQ</sequence>
<name>A0A218Z790_9HELO</name>
<dbReference type="CDD" id="cd03676">
    <property type="entry name" value="NUDIX_Tnr3_like"/>
    <property type="match status" value="1"/>
</dbReference>
<dbReference type="STRING" id="503106.A0A218Z790"/>
<dbReference type="SUPFAM" id="SSF55811">
    <property type="entry name" value="Nudix"/>
    <property type="match status" value="1"/>
</dbReference>
<dbReference type="AlphaFoldDB" id="A0A218Z790"/>
<dbReference type="FunFam" id="3.90.79.10:FF:000019">
    <property type="entry name" value="Thiamin pyrophosphokinase, putative"/>
    <property type="match status" value="1"/>
</dbReference>
<feature type="domain" description="Nudix hydrolase" evidence="1">
    <location>
        <begin position="135"/>
        <end position="283"/>
    </location>
</feature>
<dbReference type="PANTHER" id="PTHR13622:SF8">
    <property type="entry name" value="THIAMIN PYROPHOSPHOKINASE 1"/>
    <property type="match status" value="1"/>
</dbReference>
<dbReference type="InParanoid" id="A0A218Z790"/>
<dbReference type="Proteomes" id="UP000242519">
    <property type="component" value="Unassembled WGS sequence"/>
</dbReference>
<dbReference type="Pfam" id="PF00293">
    <property type="entry name" value="NUDIX"/>
    <property type="match status" value="1"/>
</dbReference>
<dbReference type="InterPro" id="IPR015797">
    <property type="entry name" value="NUDIX_hydrolase-like_dom_sf"/>
</dbReference>
<dbReference type="EMBL" id="MZNU01000202">
    <property type="protein sequence ID" value="OWP03056.1"/>
    <property type="molecule type" value="Genomic_DNA"/>
</dbReference>
<dbReference type="Gene3D" id="3.90.79.10">
    <property type="entry name" value="Nucleoside Triphosphate Pyrophosphohydrolase"/>
    <property type="match status" value="1"/>
</dbReference>
<proteinExistence type="predicted"/>
<protein>
    <recommendedName>
        <fullName evidence="1">Nudix hydrolase domain-containing protein</fullName>
    </recommendedName>
</protein>